<dbReference type="Gene3D" id="3.10.28.10">
    <property type="entry name" value="Homing endonucleases"/>
    <property type="match status" value="1"/>
</dbReference>
<dbReference type="RefSeq" id="WP_153023614.1">
    <property type="nucleotide sequence ID" value="NZ_WIAO01000002.1"/>
</dbReference>
<keyword evidence="2" id="KW-1185">Reference proteome</keyword>
<protein>
    <recommendedName>
        <fullName evidence="3">Homing endonuclease LAGLIDADG domain-containing protein</fullName>
    </recommendedName>
</protein>
<dbReference type="EMBL" id="WIAO01000002">
    <property type="protein sequence ID" value="MQM24434.1"/>
    <property type="molecule type" value="Genomic_DNA"/>
</dbReference>
<evidence type="ECO:0000313" key="2">
    <source>
        <dbReference type="Proteomes" id="UP000477750"/>
    </source>
</evidence>
<dbReference type="AlphaFoldDB" id="A0A6L5G464"/>
<evidence type="ECO:0008006" key="3">
    <source>
        <dbReference type="Google" id="ProtNLM"/>
    </source>
</evidence>
<reference evidence="1 2" key="1">
    <citation type="submission" date="2019-10" db="EMBL/GenBank/DDBJ databases">
        <title>Glycomyces albidus sp. nov., a novel actinomycete isolated from rhizosphere soil of wheat (Triticum aestivum L.).</title>
        <authorList>
            <person name="Qian L."/>
        </authorList>
    </citation>
    <scope>NUCLEOTIDE SEQUENCE [LARGE SCALE GENOMIC DNA]</scope>
    <source>
        <strain evidence="1 2">NEAU-7082</strain>
    </source>
</reference>
<name>A0A6L5G464_9ACTN</name>
<organism evidence="1 2">
    <name type="scientific">Glycomyces albidus</name>
    <dbReference type="NCBI Taxonomy" id="2656774"/>
    <lineage>
        <taxon>Bacteria</taxon>
        <taxon>Bacillati</taxon>
        <taxon>Actinomycetota</taxon>
        <taxon>Actinomycetes</taxon>
        <taxon>Glycomycetales</taxon>
        <taxon>Glycomycetaceae</taxon>
        <taxon>Glycomyces</taxon>
    </lineage>
</organism>
<dbReference type="InterPro" id="IPR027434">
    <property type="entry name" value="Homing_endonucl"/>
</dbReference>
<evidence type="ECO:0000313" key="1">
    <source>
        <dbReference type="EMBL" id="MQM24434.1"/>
    </source>
</evidence>
<dbReference type="SUPFAM" id="SSF55608">
    <property type="entry name" value="Homing endonucleases"/>
    <property type="match status" value="1"/>
</dbReference>
<proteinExistence type="predicted"/>
<dbReference type="Proteomes" id="UP000477750">
    <property type="component" value="Unassembled WGS sequence"/>
</dbReference>
<sequence>MFGVTKPEIAYLIGLLQTDGSHHGSLNGKGKVRLELSVRDADVLPKLAAILPCYSSIRQRTRSTNFMEEYTSATLAFYDQSTRRAIADFGVPPGRKSRIIEPLKPPFAKADYVRGLLDGDGAVGFTGKGAPFVSFVTASKPMAEFYCEVVQEVCGVTRSPRLNQRDGVANILVLNLAAAALAAWAWHSPDTVSIGRKLRAATQVAAWTPDPANAYRYNIVRKQWTPEEDELIRTHSVAEAAKLMGRTEKSVEVRRARLRSSEVRAAWLGSIQPKTIQ</sequence>
<gene>
    <name evidence="1" type="ORF">GFD30_02380</name>
</gene>
<accession>A0A6L5G464</accession>
<comment type="caution">
    <text evidence="1">The sequence shown here is derived from an EMBL/GenBank/DDBJ whole genome shotgun (WGS) entry which is preliminary data.</text>
</comment>